<protein>
    <submittedName>
        <fullName evidence="2">Uncharacterized protein</fullName>
    </submittedName>
</protein>
<evidence type="ECO:0000313" key="3">
    <source>
        <dbReference type="Proteomes" id="UP001203761"/>
    </source>
</evidence>
<keyword evidence="3" id="KW-1185">Reference proteome</keyword>
<organism evidence="2 3">
    <name type="scientific">Brachybacterium equifaecis</name>
    <dbReference type="NCBI Taxonomy" id="2910770"/>
    <lineage>
        <taxon>Bacteria</taxon>
        <taxon>Bacillati</taxon>
        <taxon>Actinomycetota</taxon>
        <taxon>Actinomycetes</taxon>
        <taxon>Micrococcales</taxon>
        <taxon>Dermabacteraceae</taxon>
        <taxon>Brachybacterium</taxon>
    </lineage>
</organism>
<comment type="caution">
    <text evidence="2">The sequence shown here is derived from an EMBL/GenBank/DDBJ whole genome shotgun (WGS) entry which is preliminary data.</text>
</comment>
<dbReference type="PROSITE" id="PS51318">
    <property type="entry name" value="TAT"/>
    <property type="match status" value="1"/>
</dbReference>
<reference evidence="2" key="1">
    <citation type="submission" date="2022-02" db="EMBL/GenBank/DDBJ databases">
        <authorList>
            <person name="Lee M."/>
            <person name="Kim S.-J."/>
            <person name="Jung M.-Y."/>
        </authorList>
    </citation>
    <scope>NUCLEOTIDE SEQUENCE</scope>
    <source>
        <strain evidence="2">JHP9</strain>
    </source>
</reference>
<accession>A0ABT0QXR1</accession>
<keyword evidence="1" id="KW-1133">Transmembrane helix</keyword>
<dbReference type="RefSeq" id="WP_249736546.1">
    <property type="nucleotide sequence ID" value="NZ_JAKNCJ010000001.1"/>
</dbReference>
<gene>
    <name evidence="2" type="ORF">Bequi_03445</name>
</gene>
<sequence>MHLSSSGTPSPKRTPASRRALLRGTAWAVPTAAVMVAAPALAISRTDFTLVRTSNLGDTNKAAHTDTLALRNLSADRPTREGTVTISVTQTSGSTTKRATPSLGTSNAATKWFSLSNPTVTTGTDGYRTWTWTITIKTGFRPNDGVTFNMNWPDRISQPANYTFSGQILEDANPANNTLTYTKS</sequence>
<dbReference type="Proteomes" id="UP001203761">
    <property type="component" value="Unassembled WGS sequence"/>
</dbReference>
<keyword evidence="1" id="KW-0472">Membrane</keyword>
<feature type="transmembrane region" description="Helical" evidence="1">
    <location>
        <begin position="20"/>
        <end position="42"/>
    </location>
</feature>
<keyword evidence="1" id="KW-0812">Transmembrane</keyword>
<evidence type="ECO:0000256" key="1">
    <source>
        <dbReference type="SAM" id="Phobius"/>
    </source>
</evidence>
<evidence type="ECO:0000313" key="2">
    <source>
        <dbReference type="EMBL" id="MCL6422446.1"/>
    </source>
</evidence>
<name>A0ABT0QXR1_9MICO</name>
<dbReference type="EMBL" id="JAKNCJ010000001">
    <property type="protein sequence ID" value="MCL6422446.1"/>
    <property type="molecule type" value="Genomic_DNA"/>
</dbReference>
<proteinExistence type="predicted"/>
<dbReference type="InterPro" id="IPR006311">
    <property type="entry name" value="TAT_signal"/>
</dbReference>